<gene>
    <name evidence="2" type="ORF">NEQG_00134</name>
</gene>
<dbReference type="VEuPathDB" id="MicrosporidiaDB:NEQG_00134"/>
<accession>I3EJG7</accession>
<dbReference type="OMA" id="NRTHEYT"/>
<reference evidence="2" key="1">
    <citation type="submission" date="2011-01" db="EMBL/GenBank/DDBJ databases">
        <title>The Genome Sequence of Nematocida parisii strain ERTm3.</title>
        <authorList>
            <consortium name="The Broad Institute Genome Sequencing Platform"/>
            <consortium name="The Broad Institute Genome Sequencing Center for Infectious Disease"/>
            <person name="Cuomo C."/>
            <person name="Troemel E."/>
            <person name="Young S.K."/>
            <person name="Zeng Q."/>
            <person name="Gargeya S."/>
            <person name="Fitzgerald M."/>
            <person name="Haas B."/>
            <person name="Abouelleil A."/>
            <person name="Alvarado L."/>
            <person name="Arachchi H.M."/>
            <person name="Berlin A."/>
            <person name="Chapman S.B."/>
            <person name="Gearin G."/>
            <person name="Goldberg J."/>
            <person name="Griggs A."/>
            <person name="Gujja S."/>
            <person name="Hansen M."/>
            <person name="Heiman D."/>
            <person name="Howarth C."/>
            <person name="Larimer J."/>
            <person name="Lui A."/>
            <person name="MacDonald P.J.P."/>
            <person name="McCowen C."/>
            <person name="Montmayeur A."/>
            <person name="Murphy C."/>
            <person name="Neiman D."/>
            <person name="Pearson M."/>
            <person name="Priest M."/>
            <person name="Roberts A."/>
            <person name="Saif S."/>
            <person name="Shea T."/>
            <person name="Sisk P."/>
            <person name="Stolte C."/>
            <person name="Sykes S."/>
            <person name="Wortman J."/>
            <person name="Nusbaum C."/>
            <person name="Birren B."/>
        </authorList>
    </citation>
    <scope>NUCLEOTIDE SEQUENCE</scope>
    <source>
        <strain evidence="2">ERTm3</strain>
    </source>
</reference>
<proteinExistence type="predicted"/>
<keyword evidence="3" id="KW-1185">Reference proteome</keyword>
<dbReference type="HOGENOM" id="CLU_1215075_0_0_1"/>
<keyword evidence="1" id="KW-0472">Membrane</keyword>
<feature type="transmembrane region" description="Helical" evidence="1">
    <location>
        <begin position="6"/>
        <end position="30"/>
    </location>
</feature>
<dbReference type="Proteomes" id="UP000002872">
    <property type="component" value="Unassembled WGS sequence"/>
</dbReference>
<evidence type="ECO:0000313" key="2">
    <source>
        <dbReference type="EMBL" id="EIJ89364.1"/>
    </source>
</evidence>
<dbReference type="AlphaFoldDB" id="I3EJG7"/>
<feature type="transmembrane region" description="Helical" evidence="1">
    <location>
        <begin position="134"/>
        <end position="158"/>
    </location>
</feature>
<evidence type="ECO:0000313" key="3">
    <source>
        <dbReference type="Proteomes" id="UP000002872"/>
    </source>
</evidence>
<evidence type="ECO:0000256" key="1">
    <source>
        <dbReference type="SAM" id="Phobius"/>
    </source>
</evidence>
<feature type="transmembrane region" description="Helical" evidence="1">
    <location>
        <begin position="170"/>
        <end position="191"/>
    </location>
</feature>
<feature type="transmembrane region" description="Helical" evidence="1">
    <location>
        <begin position="51"/>
        <end position="73"/>
    </location>
</feature>
<organism evidence="2 3">
    <name type="scientific">Nematocida parisii (strain ERTm3)</name>
    <name type="common">Nematode killer fungus</name>
    <dbReference type="NCBI Taxonomy" id="935791"/>
    <lineage>
        <taxon>Eukaryota</taxon>
        <taxon>Fungi</taxon>
        <taxon>Fungi incertae sedis</taxon>
        <taxon>Microsporidia</taxon>
        <taxon>Nematocida</taxon>
    </lineage>
</organism>
<dbReference type="EMBL" id="GL870876">
    <property type="protein sequence ID" value="EIJ89364.1"/>
    <property type="molecule type" value="Genomic_DNA"/>
</dbReference>
<protein>
    <submittedName>
        <fullName evidence="2">Uncharacterized protein</fullName>
    </submittedName>
</protein>
<sequence length="235" mass="27515">MFLQCVCLLLSVLVSYIAVAACSLYKLIIIQINTKKRYVSERVSLIKSEEIVVSVLLHTGIFILFIVGVKYYAVHPEITPNDYICAYLGIRDILEEYKQREVQILLNDLLEHAFIYSIYSVKNTHSYFNRALDIFMSIYLVSNQFIPISSYFSAFNLQKYQKTIPNKRKFIVMCVNACVYLIKRTILHILMRKNSIFLNYVFMTENNSQKSINYISVSIILLQVLHTRKILEYMI</sequence>
<dbReference type="InParanoid" id="I3EJG7"/>
<dbReference type="OrthoDB" id="2189702at2759"/>
<name>I3EJG7_NEMP3</name>
<keyword evidence="1" id="KW-0812">Transmembrane</keyword>
<keyword evidence="1" id="KW-1133">Transmembrane helix</keyword>